<proteinExistence type="predicted"/>
<organism evidence="2 3">
    <name type="scientific">Erythrobacter rubeus</name>
    <dbReference type="NCBI Taxonomy" id="2760803"/>
    <lineage>
        <taxon>Bacteria</taxon>
        <taxon>Pseudomonadati</taxon>
        <taxon>Pseudomonadota</taxon>
        <taxon>Alphaproteobacteria</taxon>
        <taxon>Sphingomonadales</taxon>
        <taxon>Erythrobacteraceae</taxon>
        <taxon>Erythrobacter/Porphyrobacter group</taxon>
        <taxon>Erythrobacter</taxon>
    </lineage>
</organism>
<evidence type="ECO:0000313" key="3">
    <source>
        <dbReference type="Proteomes" id="UP000635384"/>
    </source>
</evidence>
<keyword evidence="1" id="KW-1133">Transmembrane helix</keyword>
<sequence>MTNTSTWTTRRKILLGIGASSLVGTAILGGRIAYAKPEDLVSFMTKRALPNANIPDRILKEFSADYVSGLRANRLENLNTLVLLSAGLTAGGIDALLSSTEKYKNFRRTAVTQFMVRSNFFATEGGKTAPLEYYGRLTCGLNPFARFG</sequence>
<protein>
    <submittedName>
        <fullName evidence="2">Uncharacterized protein</fullName>
    </submittedName>
</protein>
<keyword evidence="1" id="KW-0472">Membrane</keyword>
<keyword evidence="3" id="KW-1185">Reference proteome</keyword>
<feature type="transmembrane region" description="Helical" evidence="1">
    <location>
        <begin position="12"/>
        <end position="34"/>
    </location>
</feature>
<accession>A0ABR8KS35</accession>
<dbReference type="Proteomes" id="UP000635384">
    <property type="component" value="Unassembled WGS sequence"/>
</dbReference>
<dbReference type="EMBL" id="JACXLC010000001">
    <property type="protein sequence ID" value="MBD2840986.1"/>
    <property type="molecule type" value="Genomic_DNA"/>
</dbReference>
<name>A0ABR8KS35_9SPHN</name>
<dbReference type="RefSeq" id="WP_190786565.1">
    <property type="nucleotide sequence ID" value="NZ_JACXLC010000001.1"/>
</dbReference>
<feature type="transmembrane region" description="Helical" evidence="1">
    <location>
        <begin position="78"/>
        <end position="97"/>
    </location>
</feature>
<keyword evidence="1" id="KW-0812">Transmembrane</keyword>
<evidence type="ECO:0000313" key="2">
    <source>
        <dbReference type="EMBL" id="MBD2840986.1"/>
    </source>
</evidence>
<evidence type="ECO:0000256" key="1">
    <source>
        <dbReference type="SAM" id="Phobius"/>
    </source>
</evidence>
<comment type="caution">
    <text evidence="2">The sequence shown here is derived from an EMBL/GenBank/DDBJ whole genome shotgun (WGS) entry which is preliminary data.</text>
</comment>
<gene>
    <name evidence="2" type="ORF">IB285_01820</name>
</gene>
<reference evidence="2 3" key="1">
    <citation type="submission" date="2020-09" db="EMBL/GenBank/DDBJ databases">
        <authorList>
            <person name="Yoon J.-W."/>
        </authorList>
    </citation>
    <scope>NUCLEOTIDE SEQUENCE [LARGE SCALE GENOMIC DNA]</scope>
    <source>
        <strain evidence="2 3">KMU-140</strain>
    </source>
</reference>